<name>A0ABN9SHA3_9DINO</name>
<keyword evidence="3" id="KW-1185">Reference proteome</keyword>
<dbReference type="InterPro" id="IPR016181">
    <property type="entry name" value="Acyl_CoA_acyltransferase"/>
</dbReference>
<dbReference type="InterPro" id="IPR027417">
    <property type="entry name" value="P-loop_NTPase"/>
</dbReference>
<sequence length="574" mass="60655">MRARGWYVPADLEPSRFPGLRIQSTEVLAEPFVFSKASSNRLKNRPPDGRSWLAAYVGRPDASEAEGIEYAESLLDEPFDGLCTHLIPRKKHRIAPIGAGAGLAAPNVQLTVPGSLGVIVGPAGSGKSSFARFWLGMPARAEWGSVLSHFQSPDAATAALSAAALSTSTATAPHAQLSRGEQSRADVARALAALAQGLKPEALSRPMCPEARTPALVLEEFTSLLDRATAQRVAAGVSRFLRALPAASGRPALVVVTCHEDLVGAGRLEPDWVFETRPGKLSLLRPASPPGPLPGDSDTPAGEGARLRGVATPCRTPSPDEDAAAAALASAAAAAAPPPIGKATPTGPSAAQASAAAPGPTDWLAAPLCLERVRLEVRRALPCEWAHFREHHYKDHTLVASAVGWVGLLAGRPVGCTFAVNLAPNYVANGRLDRCPQRSFQKRTAVENEERWLALPLSWARRPGAREHRTVVHPDFQGCSLGSALSDAVAREHELQGWLFASKTAHPHFGSYRDRSPFWAPCPNNGVAPKSGAAASFHHFWVGAVRPDGTTDPEREGKLAARMVDGRIRAAGGA</sequence>
<feature type="compositionally biased region" description="Low complexity" evidence="1">
    <location>
        <begin position="324"/>
        <end position="335"/>
    </location>
</feature>
<comment type="caution">
    <text evidence="2">The sequence shown here is derived from an EMBL/GenBank/DDBJ whole genome shotgun (WGS) entry which is preliminary data.</text>
</comment>
<feature type="compositionally biased region" description="Low complexity" evidence="1">
    <location>
        <begin position="343"/>
        <end position="358"/>
    </location>
</feature>
<dbReference type="Gene3D" id="3.40.50.300">
    <property type="entry name" value="P-loop containing nucleotide triphosphate hydrolases"/>
    <property type="match status" value="1"/>
</dbReference>
<organism evidence="2 3">
    <name type="scientific">Prorocentrum cordatum</name>
    <dbReference type="NCBI Taxonomy" id="2364126"/>
    <lineage>
        <taxon>Eukaryota</taxon>
        <taxon>Sar</taxon>
        <taxon>Alveolata</taxon>
        <taxon>Dinophyceae</taxon>
        <taxon>Prorocentrales</taxon>
        <taxon>Prorocentraceae</taxon>
        <taxon>Prorocentrum</taxon>
    </lineage>
</organism>
<evidence type="ECO:0000256" key="1">
    <source>
        <dbReference type="SAM" id="MobiDB-lite"/>
    </source>
</evidence>
<dbReference type="SUPFAM" id="SSF52540">
    <property type="entry name" value="P-loop containing nucleoside triphosphate hydrolases"/>
    <property type="match status" value="1"/>
</dbReference>
<gene>
    <name evidence="2" type="ORF">PCOR1329_LOCUS29506</name>
</gene>
<protein>
    <recommendedName>
        <fullName evidence="4">AAA+ ATPase domain-containing protein</fullName>
    </recommendedName>
</protein>
<dbReference type="SUPFAM" id="SSF55729">
    <property type="entry name" value="Acyl-CoA N-acyltransferases (Nat)"/>
    <property type="match status" value="1"/>
</dbReference>
<dbReference type="EMBL" id="CAUYUJ010011113">
    <property type="protein sequence ID" value="CAK0831065.1"/>
    <property type="molecule type" value="Genomic_DNA"/>
</dbReference>
<proteinExistence type="predicted"/>
<evidence type="ECO:0008006" key="4">
    <source>
        <dbReference type="Google" id="ProtNLM"/>
    </source>
</evidence>
<dbReference type="Proteomes" id="UP001189429">
    <property type="component" value="Unassembled WGS sequence"/>
</dbReference>
<feature type="region of interest" description="Disordered" evidence="1">
    <location>
        <begin position="283"/>
        <end position="358"/>
    </location>
</feature>
<evidence type="ECO:0000313" key="3">
    <source>
        <dbReference type="Proteomes" id="UP001189429"/>
    </source>
</evidence>
<dbReference type="CDD" id="cd00267">
    <property type="entry name" value="ABC_ATPase"/>
    <property type="match status" value="1"/>
</dbReference>
<evidence type="ECO:0000313" key="2">
    <source>
        <dbReference type="EMBL" id="CAK0831065.1"/>
    </source>
</evidence>
<reference evidence="2" key="1">
    <citation type="submission" date="2023-10" db="EMBL/GenBank/DDBJ databases">
        <authorList>
            <person name="Chen Y."/>
            <person name="Shah S."/>
            <person name="Dougan E. K."/>
            <person name="Thang M."/>
            <person name="Chan C."/>
        </authorList>
    </citation>
    <scope>NUCLEOTIDE SEQUENCE [LARGE SCALE GENOMIC DNA]</scope>
</reference>
<accession>A0ABN9SHA3</accession>